<dbReference type="CDD" id="cd04923">
    <property type="entry name" value="ACT_AK-LysC-DapG-like_2"/>
    <property type="match status" value="1"/>
</dbReference>
<dbReference type="Gene3D" id="3.40.1160.10">
    <property type="entry name" value="Acetylglutamate kinase-like"/>
    <property type="match status" value="1"/>
</dbReference>
<dbReference type="EC" id="2.7.2.4" evidence="14"/>
<dbReference type="InterPro" id="IPR001341">
    <property type="entry name" value="Asp_kinase"/>
</dbReference>
<gene>
    <name evidence="17" type="ORF">JQM67_01790</name>
</gene>
<evidence type="ECO:0000256" key="13">
    <source>
        <dbReference type="ARBA" id="ARBA00047872"/>
    </source>
</evidence>
<dbReference type="InterPro" id="IPR045865">
    <property type="entry name" value="ACT-like_dom_sf"/>
</dbReference>
<proteinExistence type="inferred from homology"/>
<dbReference type="NCBIfam" id="NF005154">
    <property type="entry name" value="PRK06635.1-2"/>
    <property type="match status" value="1"/>
</dbReference>
<comment type="pathway">
    <text evidence="3 15">Amino-acid biosynthesis; L-methionine biosynthesis via de novo pathway; L-homoserine from L-aspartate: step 1/3.</text>
</comment>
<keyword evidence="7 14" id="KW-0808">Transferase</keyword>
<keyword evidence="18" id="KW-1185">Reference proteome</keyword>
<dbReference type="Proteomes" id="UP001299220">
    <property type="component" value="Unassembled WGS sequence"/>
</dbReference>
<comment type="pathway">
    <text evidence="2 15">Amino-acid biosynthesis; L-lysine biosynthesis via DAP pathway; (S)-tetrahydrodipicolinate from L-aspartate: step 1/4.</text>
</comment>
<keyword evidence="10" id="KW-0067">ATP-binding</keyword>
<feature type="domain" description="ACT" evidence="16">
    <location>
        <begin position="263"/>
        <end position="346"/>
    </location>
</feature>
<dbReference type="RefSeq" id="WP_235322274.1">
    <property type="nucleotide sequence ID" value="NZ_JAFBIT010000001.1"/>
</dbReference>
<dbReference type="PROSITE" id="PS51671">
    <property type="entry name" value="ACT"/>
    <property type="match status" value="1"/>
</dbReference>
<dbReference type="CDD" id="cd04913">
    <property type="entry name" value="ACT_AKii-LysC-BS-like_1"/>
    <property type="match status" value="1"/>
</dbReference>
<comment type="pathway">
    <text evidence="4 15">Amino-acid biosynthesis; L-threonine biosynthesis; L-threonine from L-aspartate: step 1/5.</text>
</comment>
<dbReference type="SUPFAM" id="SSF53633">
    <property type="entry name" value="Carbamate kinase-like"/>
    <property type="match status" value="1"/>
</dbReference>
<dbReference type="InterPro" id="IPR054352">
    <property type="entry name" value="ACT_Aspartokinase"/>
</dbReference>
<evidence type="ECO:0000259" key="16">
    <source>
        <dbReference type="PROSITE" id="PS51671"/>
    </source>
</evidence>
<evidence type="ECO:0000313" key="18">
    <source>
        <dbReference type="Proteomes" id="UP001299220"/>
    </source>
</evidence>
<dbReference type="InterPro" id="IPR002912">
    <property type="entry name" value="ACT_dom"/>
</dbReference>
<keyword evidence="8" id="KW-0547">Nucleotide-binding</keyword>
<sequence>MALIVQKFGGSSVKDAERLFNVADIVTSKYREGNDVVVVVSAQGDTTDDLIEKAKEINKNPSKREMDQLLTAGEQISASLLAMAIEQLGYPVVSLLGWQAGFTTSTAYGSARIKRVNPERIRAELSRRNIVVVTGFQGVNKYDDMTTLGRGGSDTSAVAIAAAMHADLCQIYTDVDGVYTADPRKIPAAQKLDVISYDEMLELATLGAQVLNNRSVEMAKKYHIELEVLSSLTRAKGTIVKEVTNVEKMLISGVAKDDNIARISIIGVPDKPGLAFRIFSKLAQKNINVDIILQSIGRNGTKDISFTVERDKMDTASELLESYVEMIGASSVVYDDNVAKVSIVGSGMESHPGVASDMFEALFEANVNIQMIATSEIKISVLIDKEDANKAVAAIHAKFFEQVMQ</sequence>
<evidence type="ECO:0000256" key="10">
    <source>
        <dbReference type="ARBA" id="ARBA00022840"/>
    </source>
</evidence>
<accession>A0ABS9CJL1</accession>
<evidence type="ECO:0000256" key="9">
    <source>
        <dbReference type="ARBA" id="ARBA00022777"/>
    </source>
</evidence>
<dbReference type="NCBIfam" id="TIGR00657">
    <property type="entry name" value="asp_kinases"/>
    <property type="match status" value="1"/>
</dbReference>
<dbReference type="CDD" id="cd04261">
    <property type="entry name" value="AAK_AKii-LysC-BS"/>
    <property type="match status" value="1"/>
</dbReference>
<evidence type="ECO:0000313" key="17">
    <source>
        <dbReference type="EMBL" id="MCF2651339.1"/>
    </source>
</evidence>
<dbReference type="SUPFAM" id="SSF55021">
    <property type="entry name" value="ACT-like"/>
    <property type="match status" value="2"/>
</dbReference>
<dbReference type="Pfam" id="PF00696">
    <property type="entry name" value="AA_kinase"/>
    <property type="match status" value="1"/>
</dbReference>
<evidence type="ECO:0000256" key="15">
    <source>
        <dbReference type="RuleBase" id="RU004249"/>
    </source>
</evidence>
<keyword evidence="12" id="KW-0457">Lysine biosynthesis</keyword>
<comment type="similarity">
    <text evidence="5 14">Belongs to the aspartokinase family.</text>
</comment>
<evidence type="ECO:0000256" key="2">
    <source>
        <dbReference type="ARBA" id="ARBA00004766"/>
    </source>
</evidence>
<dbReference type="InterPro" id="IPR001048">
    <property type="entry name" value="Asp/Glu/Uridylate_kinase"/>
</dbReference>
<dbReference type="PANTHER" id="PTHR21499:SF3">
    <property type="entry name" value="ASPARTOKINASE"/>
    <property type="match status" value="1"/>
</dbReference>
<evidence type="ECO:0000256" key="4">
    <source>
        <dbReference type="ARBA" id="ARBA00005139"/>
    </source>
</evidence>
<evidence type="ECO:0000256" key="1">
    <source>
        <dbReference type="ARBA" id="ARBA00003121"/>
    </source>
</evidence>
<keyword evidence="6 15" id="KW-0028">Amino-acid biosynthesis</keyword>
<dbReference type="PROSITE" id="PS00324">
    <property type="entry name" value="ASPARTOKINASE"/>
    <property type="match status" value="1"/>
</dbReference>
<dbReference type="InterPro" id="IPR005260">
    <property type="entry name" value="Asp_kin_monofn"/>
</dbReference>
<dbReference type="InterPro" id="IPR041740">
    <property type="entry name" value="AKii-LysC-BS"/>
</dbReference>
<dbReference type="Pfam" id="PF22468">
    <property type="entry name" value="ACT_9"/>
    <property type="match status" value="2"/>
</dbReference>
<dbReference type="PANTHER" id="PTHR21499">
    <property type="entry name" value="ASPARTATE KINASE"/>
    <property type="match status" value="1"/>
</dbReference>
<dbReference type="GO" id="GO:0004072">
    <property type="term" value="F:aspartate kinase activity"/>
    <property type="evidence" value="ECO:0007669"/>
    <property type="project" value="UniProtKB-EC"/>
</dbReference>
<evidence type="ECO:0000256" key="14">
    <source>
        <dbReference type="RuleBase" id="RU003448"/>
    </source>
</evidence>
<evidence type="ECO:0000256" key="11">
    <source>
        <dbReference type="ARBA" id="ARBA00022915"/>
    </source>
</evidence>
<evidence type="ECO:0000256" key="12">
    <source>
        <dbReference type="ARBA" id="ARBA00023154"/>
    </source>
</evidence>
<dbReference type="Gene3D" id="3.30.2130.10">
    <property type="entry name" value="VC0802-like"/>
    <property type="match status" value="1"/>
</dbReference>
<reference evidence="17 18" key="1">
    <citation type="submission" date="2020-12" db="EMBL/GenBank/DDBJ databases">
        <title>Whole genome sequences of gut porcine anaerobes.</title>
        <authorList>
            <person name="Kubasova T."/>
            <person name="Jahodarova E."/>
            <person name="Rychlik I."/>
        </authorList>
    </citation>
    <scope>NUCLEOTIDE SEQUENCE [LARGE SCALE GENOMIC DNA]</scope>
    <source>
        <strain evidence="17 18">An867</strain>
    </source>
</reference>
<keyword evidence="9 14" id="KW-0418">Kinase</keyword>
<dbReference type="NCBIfam" id="NF005155">
    <property type="entry name" value="PRK06635.1-4"/>
    <property type="match status" value="1"/>
</dbReference>
<dbReference type="PIRSF" id="PIRSF000726">
    <property type="entry name" value="Asp_kin"/>
    <property type="match status" value="1"/>
</dbReference>
<dbReference type="EMBL" id="JAFBIT010000001">
    <property type="protein sequence ID" value="MCF2651339.1"/>
    <property type="molecule type" value="Genomic_DNA"/>
</dbReference>
<comment type="caution">
    <text evidence="17">The sequence shown here is derived from an EMBL/GenBank/DDBJ whole genome shotgun (WGS) entry which is preliminary data.</text>
</comment>
<evidence type="ECO:0000256" key="7">
    <source>
        <dbReference type="ARBA" id="ARBA00022679"/>
    </source>
</evidence>
<dbReference type="InterPro" id="IPR018042">
    <property type="entry name" value="Aspartate_kinase_CS"/>
</dbReference>
<evidence type="ECO:0000256" key="8">
    <source>
        <dbReference type="ARBA" id="ARBA00022741"/>
    </source>
</evidence>
<protein>
    <recommendedName>
        <fullName evidence="14">Aspartokinase</fullName>
        <ecNumber evidence="14">2.7.2.4</ecNumber>
    </recommendedName>
</protein>
<name>A0ABS9CJL1_9FIRM</name>
<evidence type="ECO:0000256" key="5">
    <source>
        <dbReference type="ARBA" id="ARBA00010122"/>
    </source>
</evidence>
<evidence type="ECO:0000256" key="6">
    <source>
        <dbReference type="ARBA" id="ARBA00022605"/>
    </source>
</evidence>
<organism evidence="17 18">
    <name type="scientific">Anaeromassilibacillus senegalensis</name>
    <dbReference type="NCBI Taxonomy" id="1673717"/>
    <lineage>
        <taxon>Bacteria</taxon>
        <taxon>Bacillati</taxon>
        <taxon>Bacillota</taxon>
        <taxon>Clostridia</taxon>
        <taxon>Eubacteriales</taxon>
        <taxon>Acutalibacteraceae</taxon>
        <taxon>Anaeromassilibacillus</taxon>
    </lineage>
</organism>
<evidence type="ECO:0000256" key="3">
    <source>
        <dbReference type="ARBA" id="ARBA00004986"/>
    </source>
</evidence>
<comment type="function">
    <text evidence="1">Catalyzes the phosphorylation of the beta-carboxyl group of aspartic acid with ATP to yield 4-phospho-L-aspartate, which is involved in the branched biosynthetic pathway leading to the biosynthesis of amino acids threonine, isoleucine and methionine.</text>
</comment>
<keyword evidence="11" id="KW-0220">Diaminopimelate biosynthesis</keyword>
<comment type="catalytic activity">
    <reaction evidence="13 14">
        <text>L-aspartate + ATP = 4-phospho-L-aspartate + ADP</text>
        <dbReference type="Rhea" id="RHEA:23776"/>
        <dbReference type="ChEBI" id="CHEBI:29991"/>
        <dbReference type="ChEBI" id="CHEBI:30616"/>
        <dbReference type="ChEBI" id="CHEBI:57535"/>
        <dbReference type="ChEBI" id="CHEBI:456216"/>
        <dbReference type="EC" id="2.7.2.4"/>
    </reaction>
</comment>
<dbReference type="InterPro" id="IPR036393">
    <property type="entry name" value="AceGlu_kinase-like_sf"/>
</dbReference>
<dbReference type="NCBIfam" id="TIGR00656">
    <property type="entry name" value="asp_kin_monofn"/>
    <property type="match status" value="1"/>
</dbReference>